<proteinExistence type="inferred from homology"/>
<protein>
    <recommendedName>
        <fullName evidence="8">Protein arginine N-methyltransferase</fullName>
    </recommendedName>
</protein>
<evidence type="ECO:0000313" key="17">
    <source>
        <dbReference type="Proteomes" id="UP000009046"/>
    </source>
</evidence>
<dbReference type="PROSITE" id="PS51678">
    <property type="entry name" value="SAM_MT_PRMT"/>
    <property type="match status" value="1"/>
</dbReference>
<feature type="binding site" evidence="10">
    <location>
        <position position="381"/>
    </location>
    <ligand>
        <name>S-adenosyl-L-methionine</name>
        <dbReference type="ChEBI" id="CHEBI:59789"/>
    </ligand>
</feature>
<dbReference type="CDD" id="cd02440">
    <property type="entry name" value="AdoMet_MTases"/>
    <property type="match status" value="1"/>
</dbReference>
<dbReference type="InterPro" id="IPR029063">
    <property type="entry name" value="SAM-dependent_MTases_sf"/>
</dbReference>
<dbReference type="GO" id="GO:0044020">
    <property type="term" value="F:histone H4R3 methyltransferase activity"/>
    <property type="evidence" value="ECO:0007669"/>
    <property type="project" value="UniProtKB-ARBA"/>
</dbReference>
<comment type="similarity">
    <text evidence="8">Belongs to the class I-like SAM-binding methyltransferase superfamily.</text>
</comment>
<dbReference type="PANTHER" id="PTHR10738">
    <property type="entry name" value="PROTEIN ARGININE N-METHYLTRANSFERASE 5"/>
    <property type="match status" value="1"/>
</dbReference>
<dbReference type="EMBL" id="DS235340">
    <property type="protein sequence ID" value="EEB14969.1"/>
    <property type="molecule type" value="Genomic_DNA"/>
</dbReference>
<feature type="domain" description="PRMT5 oligomerisation" evidence="14">
    <location>
        <begin position="456"/>
        <end position="624"/>
    </location>
</feature>
<evidence type="ECO:0000256" key="11">
    <source>
        <dbReference type="PIRSR" id="PIRSR015894-3"/>
    </source>
</evidence>
<sequence>MSQQVQRASCGLDLCAVPEIRSALKAASMNRYEFVCLPLVHSRFKREFFASWKNRPGPFTRPDLTLPSRDWNSFIVAKISPYIDVDSPNEFIRRQSEYALEQELGYAYHLGVPAIMLSLKGLNTSNLARILYSKVLEITQYQVWIHVPMVSFKISASQWRSDYEENGKNVDEMCTWEWWNKFRSLLGFEKKIGIVLEMSTDLPSQEECDRWLGEPIKCLLLSTSTFVTNKKGYPILSKAHQAFVKSLVPLSVQVIIKGHTKHDNLGFYQKYIDHLWQDVQYQNDPLSYFGRGYEDCLQCPLQPLMDNLESHTYEVFEKDPVKYNEYLRAIYYALIDNISSEEKETKILTVMVVGAGRGPLVTAALNAAHRADRKIKVYAIEKNPNAVVTLEAQKEEIWKDSVTVVSIDMRKFDPPEKADILVSELLGSFGDNELSPECLDGAQKFLKKGGISIPQSYTSYICPVQTSKLYNEVRLIKLKDSHILAQFETPYVVLQKNKYIIAKNQALFTFHHPNYDDPIDNTRYKILNFKVEQDCVLHGFSGCFETILYKDISLSIVPETYSQGMFSWFPIFFPISEPVQLKKGNEIELHFWRAVSKTNVWYEWTITKPVPLHIHNPNGRSYKIGL</sequence>
<keyword evidence="1 8" id="KW-0489">Methyltransferase</keyword>
<feature type="domain" description="PRMT5 TIM barrel" evidence="13">
    <location>
        <begin position="32"/>
        <end position="277"/>
    </location>
</feature>
<dbReference type="Proteomes" id="UP000009046">
    <property type="component" value="Unassembled WGS sequence"/>
</dbReference>
<dbReference type="FunFam" id="3.20.20.150:FF:000008">
    <property type="entry name" value="Protein arginine N-methyltransferase 5"/>
    <property type="match status" value="1"/>
</dbReference>
<evidence type="ECO:0000256" key="6">
    <source>
        <dbReference type="ARBA" id="ARBA00023163"/>
    </source>
</evidence>
<accession>E0VNL3</accession>
<reference evidence="16" key="3">
    <citation type="submission" date="2020-05" db="UniProtKB">
        <authorList>
            <consortium name="EnsemblMetazoa"/>
        </authorList>
    </citation>
    <scope>IDENTIFICATION</scope>
    <source>
        <strain evidence="16">USDA</strain>
    </source>
</reference>
<dbReference type="OrthoDB" id="1368803at2759"/>
<evidence type="ECO:0000256" key="5">
    <source>
        <dbReference type="ARBA" id="ARBA00023015"/>
    </source>
</evidence>
<evidence type="ECO:0000256" key="1">
    <source>
        <dbReference type="ARBA" id="ARBA00022603"/>
    </source>
</evidence>
<dbReference type="Pfam" id="PF17286">
    <property type="entry name" value="PRMT5_C"/>
    <property type="match status" value="1"/>
</dbReference>
<evidence type="ECO:0000256" key="3">
    <source>
        <dbReference type="ARBA" id="ARBA00022691"/>
    </source>
</evidence>
<dbReference type="PIRSF" id="PIRSF015894">
    <property type="entry name" value="Skb1_MeTrfase"/>
    <property type="match status" value="1"/>
</dbReference>
<keyword evidence="3 8" id="KW-0949">S-adenosyl-L-methionine</keyword>
<evidence type="ECO:0000259" key="13">
    <source>
        <dbReference type="Pfam" id="PF17285"/>
    </source>
</evidence>
<keyword evidence="17" id="KW-1185">Reference proteome</keyword>
<dbReference type="Pfam" id="PF17285">
    <property type="entry name" value="PRMT5_TIM"/>
    <property type="match status" value="1"/>
</dbReference>
<dbReference type="Gene3D" id="3.40.50.150">
    <property type="entry name" value="Vaccinia Virus protein VP39"/>
    <property type="match status" value="1"/>
</dbReference>
<dbReference type="Pfam" id="PF05185">
    <property type="entry name" value="PRMT5"/>
    <property type="match status" value="1"/>
</dbReference>
<dbReference type="FunCoup" id="E0VNL3">
    <property type="interactions" value="1974"/>
</dbReference>
<evidence type="ECO:0000313" key="16">
    <source>
        <dbReference type="EnsemblMetazoa" id="PHUM336830-PA"/>
    </source>
</evidence>
<keyword evidence="6" id="KW-0804">Transcription</keyword>
<feature type="domain" description="PRMT5 arginine-N-methyltransferase" evidence="12">
    <location>
        <begin position="288"/>
        <end position="453"/>
    </location>
</feature>
<keyword evidence="4" id="KW-0156">Chromatin regulator</keyword>
<evidence type="ECO:0000256" key="8">
    <source>
        <dbReference type="PIRNR" id="PIRNR015894"/>
    </source>
</evidence>
<organism>
    <name type="scientific">Pediculus humanus subsp. corporis</name>
    <name type="common">Body louse</name>
    <dbReference type="NCBI Taxonomy" id="121224"/>
    <lineage>
        <taxon>Eukaryota</taxon>
        <taxon>Metazoa</taxon>
        <taxon>Ecdysozoa</taxon>
        <taxon>Arthropoda</taxon>
        <taxon>Hexapoda</taxon>
        <taxon>Insecta</taxon>
        <taxon>Pterygota</taxon>
        <taxon>Neoptera</taxon>
        <taxon>Paraneoptera</taxon>
        <taxon>Psocodea</taxon>
        <taxon>Troctomorpha</taxon>
        <taxon>Phthiraptera</taxon>
        <taxon>Anoplura</taxon>
        <taxon>Pediculidae</taxon>
        <taxon>Pediculus</taxon>
    </lineage>
</organism>
<dbReference type="EnsemblMetazoa" id="PHUM336830-RA">
    <property type="protein sequence ID" value="PHUM336830-PA"/>
    <property type="gene ID" value="PHUM336830"/>
</dbReference>
<evidence type="ECO:0000256" key="7">
    <source>
        <dbReference type="ARBA" id="ARBA00048612"/>
    </source>
</evidence>
<evidence type="ECO:0000256" key="2">
    <source>
        <dbReference type="ARBA" id="ARBA00022679"/>
    </source>
</evidence>
<dbReference type="OMA" id="IKYAWYE"/>
<dbReference type="HOGENOM" id="CLU_010247_3_0_1"/>
<dbReference type="EMBL" id="AAZO01003917">
    <property type="status" value="NOT_ANNOTATED_CDS"/>
    <property type="molecule type" value="Genomic_DNA"/>
</dbReference>
<dbReference type="AlphaFoldDB" id="E0VNL3"/>
<evidence type="ECO:0000256" key="4">
    <source>
        <dbReference type="ARBA" id="ARBA00022853"/>
    </source>
</evidence>
<dbReference type="InterPro" id="IPR035247">
    <property type="entry name" value="PRMT5_TIM"/>
</dbReference>
<feature type="binding site" evidence="10">
    <location>
        <begin position="322"/>
        <end position="323"/>
    </location>
    <ligand>
        <name>S-adenosyl-L-methionine</name>
        <dbReference type="ChEBI" id="CHEBI:59789"/>
    </ligand>
</feature>
<name>E0VNL3_PEDHC</name>
<dbReference type="STRING" id="121224.E0VNL3"/>
<dbReference type="GO" id="GO:0006355">
    <property type="term" value="P:regulation of DNA-templated transcription"/>
    <property type="evidence" value="ECO:0007669"/>
    <property type="project" value="TreeGrafter"/>
</dbReference>
<dbReference type="InterPro" id="IPR007857">
    <property type="entry name" value="Arg_MeTrfase_PRMT5"/>
</dbReference>
<dbReference type="KEGG" id="phu:Phum_PHUM336830"/>
<dbReference type="PANTHER" id="PTHR10738:SF0">
    <property type="entry name" value="PROTEIN ARGININE N-METHYLTRANSFERASE 5"/>
    <property type="match status" value="1"/>
</dbReference>
<dbReference type="SUPFAM" id="SSF53335">
    <property type="entry name" value="S-adenosyl-L-methionine-dependent methyltransferases"/>
    <property type="match status" value="1"/>
</dbReference>
<dbReference type="InterPro" id="IPR025799">
    <property type="entry name" value="Arg_MeTrfase"/>
</dbReference>
<dbReference type="eggNOG" id="KOG0822">
    <property type="taxonomic scope" value="Eukaryota"/>
</dbReference>
<dbReference type="GO" id="GO:0005829">
    <property type="term" value="C:cytosol"/>
    <property type="evidence" value="ECO:0007669"/>
    <property type="project" value="TreeGrafter"/>
</dbReference>
<keyword evidence="5" id="KW-0805">Transcription regulation</keyword>
<evidence type="ECO:0000256" key="9">
    <source>
        <dbReference type="PIRSR" id="PIRSR015894-1"/>
    </source>
</evidence>
<feature type="active site" description="Proton donor/acceptor" evidence="9">
    <location>
        <position position="424"/>
    </location>
</feature>
<evidence type="ECO:0000259" key="12">
    <source>
        <dbReference type="Pfam" id="PF05185"/>
    </source>
</evidence>
<reference evidence="15" key="1">
    <citation type="submission" date="2007-04" db="EMBL/GenBank/DDBJ databases">
        <title>Annotation of Pediculus humanus corporis strain USDA.</title>
        <authorList>
            <person name="Kirkness E."/>
            <person name="Hannick L."/>
            <person name="Hass B."/>
            <person name="Bruggner R."/>
            <person name="Lawson D."/>
            <person name="Bidwell S."/>
            <person name="Joardar V."/>
            <person name="Caler E."/>
            <person name="Walenz B."/>
            <person name="Inman J."/>
            <person name="Schobel S."/>
            <person name="Galinsky K."/>
            <person name="Amedeo P."/>
            <person name="Strausberg R."/>
        </authorList>
    </citation>
    <scope>NUCLEOTIDE SEQUENCE</scope>
    <source>
        <strain evidence="15">USDA</strain>
    </source>
</reference>
<evidence type="ECO:0000313" key="15">
    <source>
        <dbReference type="EMBL" id="EEB14969.1"/>
    </source>
</evidence>
<dbReference type="InterPro" id="IPR035075">
    <property type="entry name" value="PRMT5"/>
</dbReference>
<dbReference type="VEuPathDB" id="VectorBase:PHUM336830"/>
<comment type="catalytic activity">
    <reaction evidence="7">
        <text>L-arginyl-[protein] + 2 S-adenosyl-L-methionine = N(omega),N(omega)'-dimethyl-L-arginyl-[protein] + 2 S-adenosyl-L-homocysteine + 2 H(+)</text>
        <dbReference type="Rhea" id="RHEA:48108"/>
        <dbReference type="Rhea" id="RHEA-COMP:10532"/>
        <dbReference type="Rhea" id="RHEA-COMP:11992"/>
        <dbReference type="ChEBI" id="CHEBI:15378"/>
        <dbReference type="ChEBI" id="CHEBI:29965"/>
        <dbReference type="ChEBI" id="CHEBI:57856"/>
        <dbReference type="ChEBI" id="CHEBI:59789"/>
        <dbReference type="ChEBI" id="CHEBI:88221"/>
        <dbReference type="EC" id="2.1.1.320"/>
    </reaction>
</comment>
<dbReference type="GO" id="GO:0035243">
    <property type="term" value="F:protein-arginine omega-N symmetric methyltransferase activity"/>
    <property type="evidence" value="ECO:0007669"/>
    <property type="project" value="UniProtKB-EC"/>
</dbReference>
<reference evidence="15" key="2">
    <citation type="submission" date="2007-04" db="EMBL/GenBank/DDBJ databases">
        <title>The genome of the human body louse.</title>
        <authorList>
            <consortium name="The Human Body Louse Genome Consortium"/>
            <person name="Kirkness E."/>
            <person name="Walenz B."/>
            <person name="Hass B."/>
            <person name="Bruggner R."/>
            <person name="Strausberg R."/>
        </authorList>
    </citation>
    <scope>NUCLEOTIDE SEQUENCE</scope>
    <source>
        <strain evidence="15">USDA</strain>
    </source>
</reference>
<dbReference type="FunFam" id="2.70.160.11:FF:000003">
    <property type="entry name" value="Protein arginine N-methyltransferase 5"/>
    <property type="match status" value="1"/>
</dbReference>
<dbReference type="CTD" id="8231790"/>
<evidence type="ECO:0000256" key="10">
    <source>
        <dbReference type="PIRSR" id="PIRSR015894-2"/>
    </source>
</evidence>
<dbReference type="Gene3D" id="2.70.160.11">
    <property type="entry name" value="Hnrnp arginine n-methyltransferase1"/>
    <property type="match status" value="1"/>
</dbReference>
<dbReference type="InterPro" id="IPR035248">
    <property type="entry name" value="PRMT5_C"/>
</dbReference>
<dbReference type="RefSeq" id="XP_002427707.1">
    <property type="nucleotide sequence ID" value="XM_002427662.1"/>
</dbReference>
<dbReference type="GO" id="GO:0032259">
    <property type="term" value="P:methylation"/>
    <property type="evidence" value="ECO:0007669"/>
    <property type="project" value="UniProtKB-KW"/>
</dbReference>
<dbReference type="InParanoid" id="E0VNL3"/>
<feature type="binding site" evidence="10">
    <location>
        <begin position="408"/>
        <end position="409"/>
    </location>
    <ligand>
        <name>S-adenosyl-L-methionine</name>
        <dbReference type="ChEBI" id="CHEBI:59789"/>
    </ligand>
</feature>
<gene>
    <name evidence="16" type="primary">8231790</name>
    <name evidence="15" type="ORF">Phum_PHUM336830</name>
</gene>
<feature type="active site" description="Proton donor/acceptor" evidence="9">
    <location>
        <position position="433"/>
    </location>
</feature>
<dbReference type="GO" id="GO:0005634">
    <property type="term" value="C:nucleus"/>
    <property type="evidence" value="ECO:0007669"/>
    <property type="project" value="TreeGrafter"/>
</dbReference>
<dbReference type="GeneID" id="8231790"/>
<keyword evidence="2 8" id="KW-0808">Transferase</keyword>
<dbReference type="Gene3D" id="3.20.20.150">
    <property type="entry name" value="Divalent-metal-dependent TIM barrel enzymes"/>
    <property type="match status" value="1"/>
</dbReference>
<evidence type="ECO:0000259" key="14">
    <source>
        <dbReference type="Pfam" id="PF17286"/>
    </source>
</evidence>
<dbReference type="FunFam" id="3.40.50.150:FF:000029">
    <property type="entry name" value="Protein arginine N-methyltransferase 5"/>
    <property type="match status" value="1"/>
</dbReference>
<feature type="site" description="Critical for specifying symmetric addition of methyl groups" evidence="11">
    <location>
        <position position="316"/>
    </location>
</feature>
<feature type="binding site" evidence="10">
    <location>
        <position position="313"/>
    </location>
    <ligand>
        <name>S-adenosyl-L-methionine</name>
        <dbReference type="ChEBI" id="CHEBI:59789"/>
    </ligand>
</feature>